<sequence>MLVLMNSYSQILLKKGAGSADDKNILLSFLNRYTFTGYFLFLAITVINVFLLKYIDLKQFTIILSCNYLIAYMMAIYFLKESFSLKKVLGTLLIVIGVIVFNLRL</sequence>
<dbReference type="Gene3D" id="1.10.3730.20">
    <property type="match status" value="1"/>
</dbReference>
<evidence type="ECO:0000313" key="5">
    <source>
        <dbReference type="EMBL" id="MFD1885684.1"/>
    </source>
</evidence>
<feature type="transmembrane region" description="Helical" evidence="3">
    <location>
        <begin position="85"/>
        <end position="103"/>
    </location>
</feature>
<dbReference type="EMBL" id="JBHUEH010000013">
    <property type="protein sequence ID" value="MFD1885684.1"/>
    <property type="molecule type" value="Genomic_DNA"/>
</dbReference>
<comment type="similarity">
    <text evidence="2">Belongs to the EamA transporter family.</text>
</comment>
<dbReference type="RefSeq" id="WP_377781273.1">
    <property type="nucleotide sequence ID" value="NZ_JBHUEH010000013.1"/>
</dbReference>
<keyword evidence="3" id="KW-0812">Transmembrane</keyword>
<gene>
    <name evidence="5" type="ORF">ACFSC9_09115</name>
</gene>
<dbReference type="SUPFAM" id="SSF103481">
    <property type="entry name" value="Multidrug resistance efflux transporter EmrE"/>
    <property type="match status" value="1"/>
</dbReference>
<keyword evidence="3" id="KW-1133">Transmembrane helix</keyword>
<dbReference type="InterPro" id="IPR037185">
    <property type="entry name" value="EmrE-like"/>
</dbReference>
<protein>
    <submittedName>
        <fullName evidence="5">EamA family transporter</fullName>
    </submittedName>
</protein>
<organism evidence="5 6">
    <name type="scientific">Paenibacillus wenxiniae</name>
    <dbReference type="NCBI Taxonomy" id="1636843"/>
    <lineage>
        <taxon>Bacteria</taxon>
        <taxon>Bacillati</taxon>
        <taxon>Bacillota</taxon>
        <taxon>Bacilli</taxon>
        <taxon>Bacillales</taxon>
        <taxon>Paenibacillaceae</taxon>
        <taxon>Paenibacillus</taxon>
    </lineage>
</organism>
<feature type="transmembrane region" description="Helical" evidence="3">
    <location>
        <begin position="62"/>
        <end position="79"/>
    </location>
</feature>
<proteinExistence type="inferred from homology"/>
<keyword evidence="6" id="KW-1185">Reference proteome</keyword>
<accession>A0ABW4RHE6</accession>
<dbReference type="Pfam" id="PF00892">
    <property type="entry name" value="EamA"/>
    <property type="match status" value="1"/>
</dbReference>
<reference evidence="6" key="1">
    <citation type="journal article" date="2019" name="Int. J. Syst. Evol. Microbiol.">
        <title>The Global Catalogue of Microorganisms (GCM) 10K type strain sequencing project: providing services to taxonomists for standard genome sequencing and annotation.</title>
        <authorList>
            <consortium name="The Broad Institute Genomics Platform"/>
            <consortium name="The Broad Institute Genome Sequencing Center for Infectious Disease"/>
            <person name="Wu L."/>
            <person name="Ma J."/>
        </authorList>
    </citation>
    <scope>NUCLEOTIDE SEQUENCE [LARGE SCALE GENOMIC DNA]</scope>
    <source>
        <strain evidence="6">CCUG 54950</strain>
    </source>
</reference>
<name>A0ABW4RHE6_9BACL</name>
<comment type="subcellular location">
    <subcellularLocation>
        <location evidence="1">Endomembrane system</location>
        <topology evidence="1">Multi-pass membrane protein</topology>
    </subcellularLocation>
</comment>
<evidence type="ECO:0000256" key="3">
    <source>
        <dbReference type="SAM" id="Phobius"/>
    </source>
</evidence>
<feature type="transmembrane region" description="Helical" evidence="3">
    <location>
        <begin position="35"/>
        <end position="55"/>
    </location>
</feature>
<evidence type="ECO:0000313" key="6">
    <source>
        <dbReference type="Proteomes" id="UP001597233"/>
    </source>
</evidence>
<comment type="caution">
    <text evidence="5">The sequence shown here is derived from an EMBL/GenBank/DDBJ whole genome shotgun (WGS) entry which is preliminary data.</text>
</comment>
<feature type="domain" description="EamA" evidence="4">
    <location>
        <begin position="33"/>
        <end position="102"/>
    </location>
</feature>
<dbReference type="InterPro" id="IPR000620">
    <property type="entry name" value="EamA_dom"/>
</dbReference>
<evidence type="ECO:0000259" key="4">
    <source>
        <dbReference type="Pfam" id="PF00892"/>
    </source>
</evidence>
<keyword evidence="3" id="KW-0472">Membrane</keyword>
<evidence type="ECO:0000256" key="1">
    <source>
        <dbReference type="ARBA" id="ARBA00004127"/>
    </source>
</evidence>
<dbReference type="Proteomes" id="UP001597233">
    <property type="component" value="Unassembled WGS sequence"/>
</dbReference>
<evidence type="ECO:0000256" key="2">
    <source>
        <dbReference type="ARBA" id="ARBA00007362"/>
    </source>
</evidence>